<proteinExistence type="predicted"/>
<evidence type="ECO:0000313" key="1">
    <source>
        <dbReference type="EMBL" id="QIK77831.1"/>
    </source>
</evidence>
<sequence>MDLPFISGRHALSDADELIARFGADAAGEAKTRARRSRSDGNVQRFCHWRQIERVITLLTGDEATGTIH</sequence>
<dbReference type="AlphaFoldDB" id="A0A6G7YM67"/>
<dbReference type="EMBL" id="CP049869">
    <property type="protein sequence ID" value="QIK77831.1"/>
    <property type="molecule type" value="Genomic_DNA"/>
</dbReference>
<dbReference type="KEGG" id="spii:G7077_01785"/>
<dbReference type="Proteomes" id="UP000503222">
    <property type="component" value="Chromosome"/>
</dbReference>
<gene>
    <name evidence="1" type="ORF">G7077_01785</name>
</gene>
<protein>
    <submittedName>
        <fullName evidence="1">Uncharacterized protein</fullName>
    </submittedName>
</protein>
<accession>A0A6G7YM67</accession>
<name>A0A6G7YM67_9SPHN</name>
<organism evidence="1 2">
    <name type="scientific">Sphingomonas piscis</name>
    <dbReference type="NCBI Taxonomy" id="2714943"/>
    <lineage>
        <taxon>Bacteria</taxon>
        <taxon>Pseudomonadati</taxon>
        <taxon>Pseudomonadota</taxon>
        <taxon>Alphaproteobacteria</taxon>
        <taxon>Sphingomonadales</taxon>
        <taxon>Sphingomonadaceae</taxon>
        <taxon>Sphingomonas</taxon>
    </lineage>
</organism>
<reference evidence="1 2" key="1">
    <citation type="submission" date="2020-03" db="EMBL/GenBank/DDBJ databases">
        <title>Sphingomonas sp. nov., isolated from fish.</title>
        <authorList>
            <person name="Hyun D.-W."/>
            <person name="Bae J.-W."/>
        </authorList>
    </citation>
    <scope>NUCLEOTIDE SEQUENCE [LARGE SCALE GENOMIC DNA]</scope>
    <source>
        <strain evidence="1 2">HDW15B</strain>
    </source>
</reference>
<dbReference type="RefSeq" id="WP_166410226.1">
    <property type="nucleotide sequence ID" value="NZ_CP049869.1"/>
</dbReference>
<keyword evidence="2" id="KW-1185">Reference proteome</keyword>
<evidence type="ECO:0000313" key="2">
    <source>
        <dbReference type="Proteomes" id="UP000503222"/>
    </source>
</evidence>